<evidence type="ECO:0000256" key="8">
    <source>
        <dbReference type="ARBA" id="ARBA00022840"/>
    </source>
</evidence>
<evidence type="ECO:0000313" key="13">
    <source>
        <dbReference type="EMBL" id="MDT0331441.1"/>
    </source>
</evidence>
<dbReference type="PROSITE" id="PS51643">
    <property type="entry name" value="HD_CAS3"/>
    <property type="match status" value="1"/>
</dbReference>
<keyword evidence="5" id="KW-0547">Nucleotide-binding</keyword>
<dbReference type="Pfam" id="PF18019">
    <property type="entry name" value="Cas3_HD"/>
    <property type="match status" value="1"/>
</dbReference>
<proteinExistence type="inferred from homology"/>
<accession>A0ABU2MFH3</accession>
<dbReference type="InterPro" id="IPR038257">
    <property type="entry name" value="CRISPR-assoc_Cas3_HD_sf"/>
</dbReference>
<dbReference type="NCBIfam" id="TIGR01587">
    <property type="entry name" value="cas3_core"/>
    <property type="match status" value="1"/>
</dbReference>
<feature type="region of interest" description="Disordered" evidence="10">
    <location>
        <begin position="810"/>
        <end position="833"/>
    </location>
</feature>
<dbReference type="InterPro" id="IPR050547">
    <property type="entry name" value="DEAD_box_RNA_helicases"/>
</dbReference>
<comment type="caution">
    <text evidence="13">The sequence shown here is derived from an EMBL/GenBank/DDBJ whole genome shotgun (WGS) entry which is preliminary data.</text>
</comment>
<evidence type="ECO:0000259" key="11">
    <source>
        <dbReference type="PROSITE" id="PS51192"/>
    </source>
</evidence>
<dbReference type="CDD" id="cd09641">
    <property type="entry name" value="Cas3''_I"/>
    <property type="match status" value="1"/>
</dbReference>
<name>A0ABU2MFH3_9ACTN</name>
<dbReference type="Gene3D" id="3.40.50.300">
    <property type="entry name" value="P-loop containing nucleotide triphosphate hydrolases"/>
    <property type="match status" value="2"/>
</dbReference>
<gene>
    <name evidence="13" type="primary">cas3</name>
    <name evidence="13" type="ORF">RM479_23765</name>
</gene>
<evidence type="ECO:0000256" key="5">
    <source>
        <dbReference type="ARBA" id="ARBA00022741"/>
    </source>
</evidence>
<feature type="domain" description="HD Cas3-type" evidence="12">
    <location>
        <begin position="18"/>
        <end position="228"/>
    </location>
</feature>
<keyword evidence="9" id="KW-0051">Antiviral defense</keyword>
<dbReference type="Proteomes" id="UP001183390">
    <property type="component" value="Unassembled WGS sequence"/>
</dbReference>
<sequence>MSTSHDDPLLMPWAKHSSKIGAHPLVCHLIDTTEVARLLYGRFLGPRVREELERVFAPLTGSAERWVALLCGLHDLGKYSPAFQSLVLDVAQERFPQSEHELLKKCAPARTLANLDTKHGLTTGVHLDLMLRERGVPTSDSIVLSQVLAGHHGYIPSGSEIRTLGRSRNHRHKKDIGDGLWQRGRSAVVRELARLAGLNFDDSGWDKVRVSSRAMIGLAGLTTISDWIASDTQFFPYAKNPGSLEAYRSSAEMCAEKALRLTGWRPWDPGERTRFAQIFGAEPRPLQREVEKAVAACEEPGVLVIEAPTGEGKTKAGLQAAARLAHRLGLGGLYYSTPTKELSRQAYDDVRVLLDGTDPDLDVNLVFGGAAKEQRQLKDQEKAKAPSTITPSNVGAEDDAGSEGCALDPEDWFARKKGLAFPVGAGTVDQALKAVIRSGHNFLGMAALSNKVVLIDEVHAYDAYTTRIVKQLLWFCGWWGSPVVLMSATLTADQRAELIEHWHAGAEGRVADPEVSAVTSPMSWNVTWSQDTVGPREVELSPVTRGRGPLRVEHIGDAPAVIAVRVAGLVGQSGTALVVLNTRERAKAVRDELKAHFANADRRPELIHFDGDHQGAERRAIKERIDAHLGKDSPETRHVVVVGTQVLEHGMDLDADVLISDLCPIDLLFQRAGRLHRHERIGRPSHLSAPKLFVADVDPAERQARTPSRRTSLGFTAGVASVYKPWILGRTRVLLQGTLRKGKWNPLREIGKQIHRVYVSSESFVEEGWERAWEAAERGYEQELEAMEDEARKVLVPVLKEPAGIDRLTNWRAPAGSTRRSSGSDPFAERRGR</sequence>
<dbReference type="PROSITE" id="PS51192">
    <property type="entry name" value="HELICASE_ATP_BIND_1"/>
    <property type="match status" value="1"/>
</dbReference>
<keyword evidence="4" id="KW-0479">Metal-binding</keyword>
<dbReference type="InterPro" id="IPR006483">
    <property type="entry name" value="CRISPR-assoc_Cas3_HD"/>
</dbReference>
<evidence type="ECO:0000256" key="6">
    <source>
        <dbReference type="ARBA" id="ARBA00022801"/>
    </source>
</evidence>
<dbReference type="NCBIfam" id="TIGR01596">
    <property type="entry name" value="cas3_HD"/>
    <property type="match status" value="1"/>
</dbReference>
<dbReference type="SMART" id="SM00487">
    <property type="entry name" value="DEXDc"/>
    <property type="match status" value="1"/>
</dbReference>
<keyword evidence="8" id="KW-0067">ATP-binding</keyword>
<dbReference type="RefSeq" id="WP_311513933.1">
    <property type="nucleotide sequence ID" value="NZ_JAVREP010000023.1"/>
</dbReference>
<keyword evidence="7" id="KW-0347">Helicase</keyword>
<dbReference type="Pfam" id="PF22590">
    <property type="entry name" value="Cas3-like_C_2"/>
    <property type="match status" value="1"/>
</dbReference>
<evidence type="ECO:0000256" key="2">
    <source>
        <dbReference type="ARBA" id="ARBA00009046"/>
    </source>
</evidence>
<comment type="similarity">
    <text evidence="2">In the central section; belongs to the CRISPR-associated helicase Cas3 family.</text>
</comment>
<evidence type="ECO:0000256" key="4">
    <source>
        <dbReference type="ARBA" id="ARBA00022723"/>
    </source>
</evidence>
<reference evidence="14" key="1">
    <citation type="submission" date="2023-07" db="EMBL/GenBank/DDBJ databases">
        <title>30 novel species of actinomycetes from the DSMZ collection.</title>
        <authorList>
            <person name="Nouioui I."/>
        </authorList>
    </citation>
    <scope>NUCLEOTIDE SEQUENCE [LARGE SCALE GENOMIC DNA]</scope>
    <source>
        <strain evidence="14">DSM 44743</strain>
    </source>
</reference>
<evidence type="ECO:0000256" key="10">
    <source>
        <dbReference type="SAM" id="MobiDB-lite"/>
    </source>
</evidence>
<feature type="region of interest" description="Disordered" evidence="10">
    <location>
        <begin position="376"/>
        <end position="402"/>
    </location>
</feature>
<keyword evidence="14" id="KW-1185">Reference proteome</keyword>
<evidence type="ECO:0000256" key="9">
    <source>
        <dbReference type="ARBA" id="ARBA00023118"/>
    </source>
</evidence>
<keyword evidence="6" id="KW-0378">Hydrolase</keyword>
<evidence type="ECO:0000256" key="7">
    <source>
        <dbReference type="ARBA" id="ARBA00022806"/>
    </source>
</evidence>
<dbReference type="PANTHER" id="PTHR47963:SF9">
    <property type="entry name" value="CRISPR-ASSOCIATED ENDONUCLEASE_HELICASE CAS3"/>
    <property type="match status" value="1"/>
</dbReference>
<dbReference type="SUPFAM" id="SSF52540">
    <property type="entry name" value="P-loop containing nucleoside triphosphate hydrolases"/>
    <property type="match status" value="1"/>
</dbReference>
<dbReference type="InterPro" id="IPR011545">
    <property type="entry name" value="DEAD/DEAH_box_helicase_dom"/>
</dbReference>
<dbReference type="InterPro" id="IPR054712">
    <property type="entry name" value="Cas3-like_dom"/>
</dbReference>
<evidence type="ECO:0000256" key="3">
    <source>
        <dbReference type="ARBA" id="ARBA00022722"/>
    </source>
</evidence>
<keyword evidence="3" id="KW-0540">Nuclease</keyword>
<dbReference type="CDD" id="cd17930">
    <property type="entry name" value="DEXHc_cas3"/>
    <property type="match status" value="1"/>
</dbReference>
<dbReference type="Pfam" id="PF00270">
    <property type="entry name" value="DEAD"/>
    <property type="match status" value="1"/>
</dbReference>
<organism evidence="13 14">
    <name type="scientific">Nocardiopsis lambiniae</name>
    <dbReference type="NCBI Taxonomy" id="3075539"/>
    <lineage>
        <taxon>Bacteria</taxon>
        <taxon>Bacillati</taxon>
        <taxon>Actinomycetota</taxon>
        <taxon>Actinomycetes</taxon>
        <taxon>Streptosporangiales</taxon>
        <taxon>Nocardiopsidaceae</taxon>
        <taxon>Nocardiopsis</taxon>
    </lineage>
</organism>
<dbReference type="InterPro" id="IPR014001">
    <property type="entry name" value="Helicase_ATP-bd"/>
</dbReference>
<evidence type="ECO:0000256" key="1">
    <source>
        <dbReference type="ARBA" id="ARBA00006847"/>
    </source>
</evidence>
<evidence type="ECO:0000313" key="14">
    <source>
        <dbReference type="Proteomes" id="UP001183390"/>
    </source>
</evidence>
<dbReference type="EMBL" id="JAVREP010000023">
    <property type="protein sequence ID" value="MDT0331441.1"/>
    <property type="molecule type" value="Genomic_DNA"/>
</dbReference>
<dbReference type="Gene3D" id="1.10.3210.30">
    <property type="match status" value="1"/>
</dbReference>
<dbReference type="InterPro" id="IPR006474">
    <property type="entry name" value="Helicase_Cas3_CRISPR-ass_core"/>
</dbReference>
<feature type="domain" description="Helicase ATP-binding" evidence="11">
    <location>
        <begin position="294"/>
        <end position="508"/>
    </location>
</feature>
<evidence type="ECO:0000259" key="12">
    <source>
        <dbReference type="PROSITE" id="PS51643"/>
    </source>
</evidence>
<dbReference type="InterPro" id="IPR027417">
    <property type="entry name" value="P-loop_NTPase"/>
</dbReference>
<dbReference type="PANTHER" id="PTHR47963">
    <property type="entry name" value="DEAD-BOX ATP-DEPENDENT RNA HELICASE 47, MITOCHONDRIAL"/>
    <property type="match status" value="1"/>
</dbReference>
<protein>
    <submittedName>
        <fullName evidence="13">CRISPR-associated helicase Cas3</fullName>
    </submittedName>
</protein>
<comment type="similarity">
    <text evidence="1">In the N-terminal section; belongs to the CRISPR-associated nuclease Cas3-HD family.</text>
</comment>